<proteinExistence type="inferred from homology"/>
<dbReference type="InterPro" id="IPR001959">
    <property type="entry name" value="Transposase"/>
</dbReference>
<evidence type="ECO:0000256" key="3">
    <source>
        <dbReference type="ARBA" id="ARBA00022723"/>
    </source>
</evidence>
<feature type="region of interest" description="Disordered" evidence="7">
    <location>
        <begin position="381"/>
        <end position="439"/>
    </location>
</feature>
<dbReference type="EMBL" id="JBHSDK010000018">
    <property type="protein sequence ID" value="MFC4336324.1"/>
    <property type="molecule type" value="Genomic_DNA"/>
</dbReference>
<protein>
    <submittedName>
        <fullName evidence="11">RNA-guided endonuclease InsQ/TnpB family protein</fullName>
    </submittedName>
</protein>
<feature type="domain" description="Transposase putative helix-turn-helix" evidence="10">
    <location>
        <begin position="1"/>
        <end position="45"/>
    </location>
</feature>
<keyword evidence="3" id="KW-0479">Metal-binding</keyword>
<keyword evidence="2" id="KW-0815">Transposition</keyword>
<feature type="compositionally biased region" description="Basic residues" evidence="7">
    <location>
        <begin position="426"/>
        <end position="439"/>
    </location>
</feature>
<evidence type="ECO:0000313" key="11">
    <source>
        <dbReference type="EMBL" id="MFC4336324.1"/>
    </source>
</evidence>
<dbReference type="RefSeq" id="WP_380622129.1">
    <property type="nucleotide sequence ID" value="NZ_JBHSDK010000018.1"/>
</dbReference>
<dbReference type="Proteomes" id="UP001595823">
    <property type="component" value="Unassembled WGS sequence"/>
</dbReference>
<dbReference type="InterPro" id="IPR010095">
    <property type="entry name" value="Cas12f1-like_TNB"/>
</dbReference>
<comment type="similarity">
    <text evidence="1">In the C-terminal section; belongs to the transposase 35 family.</text>
</comment>
<feature type="compositionally biased region" description="Low complexity" evidence="7">
    <location>
        <begin position="381"/>
        <end position="390"/>
    </location>
</feature>
<evidence type="ECO:0000256" key="5">
    <source>
        <dbReference type="ARBA" id="ARBA00023125"/>
    </source>
</evidence>
<dbReference type="Pfam" id="PF01385">
    <property type="entry name" value="OrfB_IS605"/>
    <property type="match status" value="1"/>
</dbReference>
<evidence type="ECO:0000256" key="7">
    <source>
        <dbReference type="SAM" id="MobiDB-lite"/>
    </source>
</evidence>
<accession>A0ABV8TZS3</accession>
<dbReference type="GO" id="GO:0004519">
    <property type="term" value="F:endonuclease activity"/>
    <property type="evidence" value="ECO:0007669"/>
    <property type="project" value="UniProtKB-KW"/>
</dbReference>
<feature type="domain" description="Probable transposase IS891/IS1136/IS1341" evidence="8">
    <location>
        <begin position="187"/>
        <end position="289"/>
    </location>
</feature>
<evidence type="ECO:0000256" key="2">
    <source>
        <dbReference type="ARBA" id="ARBA00022578"/>
    </source>
</evidence>
<evidence type="ECO:0000259" key="9">
    <source>
        <dbReference type="Pfam" id="PF07282"/>
    </source>
</evidence>
<dbReference type="Pfam" id="PF12323">
    <property type="entry name" value="HTH_OrfB_IS605"/>
    <property type="match status" value="1"/>
</dbReference>
<name>A0ABV8TZS3_9ACTN</name>
<evidence type="ECO:0000259" key="10">
    <source>
        <dbReference type="Pfam" id="PF12323"/>
    </source>
</evidence>
<keyword evidence="11" id="KW-0378">Hydrolase</keyword>
<evidence type="ECO:0000259" key="8">
    <source>
        <dbReference type="Pfam" id="PF01385"/>
    </source>
</evidence>
<keyword evidence="11" id="KW-0255">Endonuclease</keyword>
<gene>
    <name evidence="11" type="ORF">ACFPET_14045</name>
</gene>
<keyword evidence="4" id="KW-0862">Zinc</keyword>
<keyword evidence="6" id="KW-0233">DNA recombination</keyword>
<keyword evidence="11" id="KW-0540">Nuclease</keyword>
<dbReference type="NCBIfam" id="NF040570">
    <property type="entry name" value="guided_TnpB"/>
    <property type="match status" value="1"/>
</dbReference>
<comment type="caution">
    <text evidence="11">The sequence shown here is derived from an EMBL/GenBank/DDBJ whole genome shotgun (WGS) entry which is preliminary data.</text>
</comment>
<reference evidence="12" key="1">
    <citation type="journal article" date="2019" name="Int. J. Syst. Evol. Microbiol.">
        <title>The Global Catalogue of Microorganisms (GCM) 10K type strain sequencing project: providing services to taxonomists for standard genome sequencing and annotation.</title>
        <authorList>
            <consortium name="The Broad Institute Genomics Platform"/>
            <consortium name="The Broad Institute Genome Sequencing Center for Infectious Disease"/>
            <person name="Wu L."/>
            <person name="Ma J."/>
        </authorList>
    </citation>
    <scope>NUCLEOTIDE SEQUENCE [LARGE SCALE GENOMIC DNA]</scope>
    <source>
        <strain evidence="12">IBRC-M 10908</strain>
    </source>
</reference>
<sequence>MGVFLRYRFRLYPTAPQRRALARTFGCVRVVFNDAVAARRDAFRSGSQYPTTPELDRRLITEAKKTPERAWLSEVSTVPLQQASRDCHTGYRNFFASKAGKRQGPRVGPPRFKRRTATQTARYTRRGFQIKDNGRVYIAKVGNLRVAWSRELPSNPSSVTIIKTPTGQYYASFVVAVDDGTDLLDPLPDDQDTGIDLGLKSFAVLRGGRVIDNPKFFRRLERKLRKAQRSLSRKQKGSNNRAKARLTVAKVHEKIKNTRSDWIDKQVARIVAENQSIYTEDLNVKGMVRGRAAKSVADASFGLFLSRLESKAARAGRTFVRVDRFFPSTRLCSDCGALSGPAGLEGLKVRRWECGCGAVHDRDANAEKNIRREGRRLVQAAAGHAEAQNACGQHVRPDKSGSAGNSHPGKKHEPTRTSSTRALAGKPRRPRRGGSQRLG</sequence>
<dbReference type="Pfam" id="PF07282">
    <property type="entry name" value="Cas12f1-like_TNB"/>
    <property type="match status" value="1"/>
</dbReference>
<dbReference type="InterPro" id="IPR021027">
    <property type="entry name" value="Transposase_put_HTH"/>
</dbReference>
<evidence type="ECO:0000256" key="4">
    <source>
        <dbReference type="ARBA" id="ARBA00022833"/>
    </source>
</evidence>
<keyword evidence="12" id="KW-1185">Reference proteome</keyword>
<evidence type="ECO:0000256" key="1">
    <source>
        <dbReference type="ARBA" id="ARBA00008761"/>
    </source>
</evidence>
<feature type="domain" description="Cas12f1-like TNB" evidence="9">
    <location>
        <begin position="301"/>
        <end position="370"/>
    </location>
</feature>
<evidence type="ECO:0000313" key="12">
    <source>
        <dbReference type="Proteomes" id="UP001595823"/>
    </source>
</evidence>
<keyword evidence="5" id="KW-0238">DNA-binding</keyword>
<evidence type="ECO:0000256" key="6">
    <source>
        <dbReference type="ARBA" id="ARBA00023172"/>
    </source>
</evidence>
<organism evidence="11 12">
    <name type="scientific">Salininema proteolyticum</name>
    <dbReference type="NCBI Taxonomy" id="1607685"/>
    <lineage>
        <taxon>Bacteria</taxon>
        <taxon>Bacillati</taxon>
        <taxon>Actinomycetota</taxon>
        <taxon>Actinomycetes</taxon>
        <taxon>Glycomycetales</taxon>
        <taxon>Glycomycetaceae</taxon>
        <taxon>Salininema</taxon>
    </lineage>
</organism>